<gene>
    <name evidence="2" type="ORF">B0H17DRAFT_1206000</name>
</gene>
<feature type="compositionally biased region" description="Polar residues" evidence="1">
    <location>
        <begin position="13"/>
        <end position="23"/>
    </location>
</feature>
<dbReference type="EMBL" id="JARKIE010000121">
    <property type="protein sequence ID" value="KAJ7681187.1"/>
    <property type="molecule type" value="Genomic_DNA"/>
</dbReference>
<dbReference type="Proteomes" id="UP001221757">
    <property type="component" value="Unassembled WGS sequence"/>
</dbReference>
<feature type="compositionally biased region" description="Pro residues" evidence="1">
    <location>
        <begin position="144"/>
        <end position="164"/>
    </location>
</feature>
<evidence type="ECO:0000313" key="2">
    <source>
        <dbReference type="EMBL" id="KAJ7681187.1"/>
    </source>
</evidence>
<accession>A0AAD7D9K8</accession>
<sequence>MDFDAKQIRGQEDAQTLDSTSLDAGSPSRLCTHLSPLDSPHLSSLLTLRPELLTLIALHLLTTPPNLGSPAGLLPLLRTCRALPAHLGFGGNPALWADWAREVRQLHFGRSTCPLNCSLRTNHRTGDLSAYQDHRTTSSRSPTTPTPAPPPSRASSPAPLPPSPGSTTPTSSEFKRRVSAVASGLVAYRLVLREHWRMSPLSLSFDKTIPKLRGDVKGASYYPSLPVFAARADTPHPRTQT</sequence>
<name>A0AAD7D9K8_MYCRO</name>
<feature type="region of interest" description="Disordered" evidence="1">
    <location>
        <begin position="126"/>
        <end position="175"/>
    </location>
</feature>
<feature type="region of interest" description="Disordered" evidence="1">
    <location>
        <begin position="1"/>
        <end position="23"/>
    </location>
</feature>
<dbReference type="AlphaFoldDB" id="A0AAD7D9K8"/>
<reference evidence="2" key="1">
    <citation type="submission" date="2023-03" db="EMBL/GenBank/DDBJ databases">
        <title>Massive genome expansion in bonnet fungi (Mycena s.s.) driven by repeated elements and novel gene families across ecological guilds.</title>
        <authorList>
            <consortium name="Lawrence Berkeley National Laboratory"/>
            <person name="Harder C.B."/>
            <person name="Miyauchi S."/>
            <person name="Viragh M."/>
            <person name="Kuo A."/>
            <person name="Thoen E."/>
            <person name="Andreopoulos B."/>
            <person name="Lu D."/>
            <person name="Skrede I."/>
            <person name="Drula E."/>
            <person name="Henrissat B."/>
            <person name="Morin E."/>
            <person name="Kohler A."/>
            <person name="Barry K."/>
            <person name="LaButti K."/>
            <person name="Morin E."/>
            <person name="Salamov A."/>
            <person name="Lipzen A."/>
            <person name="Mereny Z."/>
            <person name="Hegedus B."/>
            <person name="Baldrian P."/>
            <person name="Stursova M."/>
            <person name="Weitz H."/>
            <person name="Taylor A."/>
            <person name="Grigoriev I.V."/>
            <person name="Nagy L.G."/>
            <person name="Martin F."/>
            <person name="Kauserud H."/>
        </authorList>
    </citation>
    <scope>NUCLEOTIDE SEQUENCE</scope>
    <source>
        <strain evidence="2">CBHHK067</strain>
    </source>
</reference>
<evidence type="ECO:0000256" key="1">
    <source>
        <dbReference type="SAM" id="MobiDB-lite"/>
    </source>
</evidence>
<evidence type="ECO:0000313" key="3">
    <source>
        <dbReference type="Proteomes" id="UP001221757"/>
    </source>
</evidence>
<keyword evidence="3" id="KW-1185">Reference proteome</keyword>
<feature type="compositionally biased region" description="Basic and acidic residues" evidence="1">
    <location>
        <begin position="1"/>
        <end position="12"/>
    </location>
</feature>
<comment type="caution">
    <text evidence="2">The sequence shown here is derived from an EMBL/GenBank/DDBJ whole genome shotgun (WGS) entry which is preliminary data.</text>
</comment>
<proteinExistence type="predicted"/>
<protein>
    <submittedName>
        <fullName evidence="2">Uncharacterized protein</fullName>
    </submittedName>
</protein>
<organism evidence="2 3">
    <name type="scientific">Mycena rosella</name>
    <name type="common">Pink bonnet</name>
    <name type="synonym">Agaricus rosellus</name>
    <dbReference type="NCBI Taxonomy" id="1033263"/>
    <lineage>
        <taxon>Eukaryota</taxon>
        <taxon>Fungi</taxon>
        <taxon>Dikarya</taxon>
        <taxon>Basidiomycota</taxon>
        <taxon>Agaricomycotina</taxon>
        <taxon>Agaricomycetes</taxon>
        <taxon>Agaricomycetidae</taxon>
        <taxon>Agaricales</taxon>
        <taxon>Marasmiineae</taxon>
        <taxon>Mycenaceae</taxon>
        <taxon>Mycena</taxon>
    </lineage>
</organism>